<name>A0A2J8WPR0_PONAB</name>
<evidence type="ECO:0000256" key="1">
    <source>
        <dbReference type="SAM" id="MobiDB-lite"/>
    </source>
</evidence>
<accession>A0A2J8WPR0</accession>
<gene>
    <name evidence="2" type="ORF">CR201_G0008541</name>
</gene>
<feature type="non-terminal residue" evidence="2">
    <location>
        <position position="1"/>
    </location>
</feature>
<evidence type="ECO:0000313" key="2">
    <source>
        <dbReference type="EMBL" id="PNJ71761.1"/>
    </source>
</evidence>
<feature type="compositionally biased region" description="Low complexity" evidence="1">
    <location>
        <begin position="1"/>
        <end position="14"/>
    </location>
</feature>
<sequence>KHSGASARAANAGAWGHRDFRGGQKGWWTTPQLVATMPVSPAGSHKQQNFGLEA</sequence>
<reference evidence="2" key="1">
    <citation type="submission" date="2017-12" db="EMBL/GenBank/DDBJ databases">
        <title>High-resolution comparative analysis of great ape genomes.</title>
        <authorList>
            <person name="Pollen A."/>
            <person name="Hastie A."/>
            <person name="Hormozdiari F."/>
            <person name="Dougherty M."/>
            <person name="Liu R."/>
            <person name="Chaisson M."/>
            <person name="Hoppe E."/>
            <person name="Hill C."/>
            <person name="Pang A."/>
            <person name="Hillier L."/>
            <person name="Baker C."/>
            <person name="Armstrong J."/>
            <person name="Shendure J."/>
            <person name="Paten B."/>
            <person name="Wilson R."/>
            <person name="Chao H."/>
            <person name="Schneider V."/>
            <person name="Ventura M."/>
            <person name="Kronenberg Z."/>
            <person name="Murali S."/>
            <person name="Gordon D."/>
            <person name="Cantsilieris S."/>
            <person name="Munson K."/>
            <person name="Nelson B."/>
            <person name="Raja A."/>
            <person name="Underwood J."/>
            <person name="Diekhans M."/>
            <person name="Fiddes I."/>
            <person name="Haussler D."/>
            <person name="Eichler E."/>
        </authorList>
    </citation>
    <scope>NUCLEOTIDE SEQUENCE [LARGE SCALE GENOMIC DNA]</scope>
    <source>
        <strain evidence="2">Susie</strain>
    </source>
</reference>
<comment type="caution">
    <text evidence="2">The sequence shown here is derived from an EMBL/GenBank/DDBJ whole genome shotgun (WGS) entry which is preliminary data.</text>
</comment>
<dbReference type="EMBL" id="NDHI03003382">
    <property type="protein sequence ID" value="PNJ71761.1"/>
    <property type="molecule type" value="Genomic_DNA"/>
</dbReference>
<dbReference type="AlphaFoldDB" id="A0A2J8WPR0"/>
<feature type="region of interest" description="Disordered" evidence="1">
    <location>
        <begin position="1"/>
        <end position="26"/>
    </location>
</feature>
<proteinExistence type="predicted"/>
<organism evidence="2">
    <name type="scientific">Pongo abelii</name>
    <name type="common">Sumatran orangutan</name>
    <name type="synonym">Pongo pygmaeus abelii</name>
    <dbReference type="NCBI Taxonomy" id="9601"/>
    <lineage>
        <taxon>Eukaryota</taxon>
        <taxon>Metazoa</taxon>
        <taxon>Chordata</taxon>
        <taxon>Craniata</taxon>
        <taxon>Vertebrata</taxon>
        <taxon>Euteleostomi</taxon>
        <taxon>Mammalia</taxon>
        <taxon>Eutheria</taxon>
        <taxon>Euarchontoglires</taxon>
        <taxon>Primates</taxon>
        <taxon>Haplorrhini</taxon>
        <taxon>Catarrhini</taxon>
        <taxon>Hominidae</taxon>
        <taxon>Pongo</taxon>
    </lineage>
</organism>
<protein>
    <submittedName>
        <fullName evidence="2">WDR78 isoform 10</fullName>
    </submittedName>
</protein>